<feature type="transmembrane region" description="Helical" evidence="2">
    <location>
        <begin position="102"/>
        <end position="120"/>
    </location>
</feature>
<dbReference type="Pfam" id="PF02517">
    <property type="entry name" value="Rce1-like"/>
    <property type="match status" value="1"/>
</dbReference>
<feature type="transmembrane region" description="Helical" evidence="2">
    <location>
        <begin position="216"/>
        <end position="235"/>
    </location>
</feature>
<dbReference type="GO" id="GO:0080120">
    <property type="term" value="P:CAAX-box protein maturation"/>
    <property type="evidence" value="ECO:0007669"/>
    <property type="project" value="UniProtKB-ARBA"/>
</dbReference>
<evidence type="ECO:0000259" key="3">
    <source>
        <dbReference type="Pfam" id="PF02517"/>
    </source>
</evidence>
<feature type="transmembrane region" description="Helical" evidence="2">
    <location>
        <begin position="23"/>
        <end position="43"/>
    </location>
</feature>
<evidence type="ECO:0000313" key="5">
    <source>
        <dbReference type="Proteomes" id="UP000655287"/>
    </source>
</evidence>
<evidence type="ECO:0000313" key="4">
    <source>
        <dbReference type="EMBL" id="GII79958.1"/>
    </source>
</evidence>
<gene>
    <name evidence="4" type="ORF">Sru01_49400</name>
</gene>
<dbReference type="PANTHER" id="PTHR39430:SF1">
    <property type="entry name" value="PROTEASE"/>
    <property type="match status" value="1"/>
</dbReference>
<keyword evidence="2" id="KW-1133">Transmembrane helix</keyword>
<feature type="transmembrane region" description="Helical" evidence="2">
    <location>
        <begin position="63"/>
        <end position="90"/>
    </location>
</feature>
<comment type="caution">
    <text evidence="4">The sequence shown here is derived from an EMBL/GenBank/DDBJ whole genome shotgun (WGS) entry which is preliminary data.</text>
</comment>
<organism evidence="4 5">
    <name type="scientific">Sphaerisporangium rufum</name>
    <dbReference type="NCBI Taxonomy" id="1381558"/>
    <lineage>
        <taxon>Bacteria</taxon>
        <taxon>Bacillati</taxon>
        <taxon>Actinomycetota</taxon>
        <taxon>Actinomycetes</taxon>
        <taxon>Streptosporangiales</taxon>
        <taxon>Streptosporangiaceae</taxon>
        <taxon>Sphaerisporangium</taxon>
    </lineage>
</organism>
<dbReference type="AlphaFoldDB" id="A0A919R6D5"/>
<accession>A0A919R6D5</accession>
<name>A0A919R6D5_9ACTN</name>
<proteinExistence type="predicted"/>
<keyword evidence="2" id="KW-0472">Membrane</keyword>
<reference evidence="4" key="1">
    <citation type="submission" date="2021-01" db="EMBL/GenBank/DDBJ databases">
        <title>Whole genome shotgun sequence of Sphaerisporangium rufum NBRC 109079.</title>
        <authorList>
            <person name="Komaki H."/>
            <person name="Tamura T."/>
        </authorList>
    </citation>
    <scope>NUCLEOTIDE SEQUENCE</scope>
    <source>
        <strain evidence="4">NBRC 109079</strain>
    </source>
</reference>
<keyword evidence="2" id="KW-0812">Transmembrane</keyword>
<dbReference type="PANTHER" id="PTHR39430">
    <property type="entry name" value="MEMBRANE-ASSOCIATED PROTEASE-RELATED"/>
    <property type="match status" value="1"/>
</dbReference>
<evidence type="ECO:0000256" key="2">
    <source>
        <dbReference type="SAM" id="Phobius"/>
    </source>
</evidence>
<evidence type="ECO:0000256" key="1">
    <source>
        <dbReference type="SAM" id="MobiDB-lite"/>
    </source>
</evidence>
<sequence length="261" mass="26905">MIVQTAAGPLLVMLLAGGRDGPLIRILAALSVTLVSVPLVYAVRRFLHRQSWSGVGLTWSWAAVPQALAGLAAGVAAVALPAALAVALGVTSWAEWPQRGGALLSNLPVVLAAIVLAQAFPEELVWRGHLYDTLSGRLSTAAVVATVSVGFGALHIISQSPADTLAERLLYVLMATALGFACAMARLRGGAVWMAVGVHTGLHIGLRLAATADTHYGVQLLLMTAGLTLAGVLIGRPFRRSGTGPEPVPAARPEPATGEGR</sequence>
<feature type="transmembrane region" description="Helical" evidence="2">
    <location>
        <begin position="140"/>
        <end position="157"/>
    </location>
</feature>
<dbReference type="GO" id="GO:0004175">
    <property type="term" value="F:endopeptidase activity"/>
    <property type="evidence" value="ECO:0007669"/>
    <property type="project" value="UniProtKB-ARBA"/>
</dbReference>
<dbReference type="InterPro" id="IPR003675">
    <property type="entry name" value="Rce1/LyrA-like_dom"/>
</dbReference>
<protein>
    <recommendedName>
        <fullName evidence="3">CAAX prenyl protease 2/Lysostaphin resistance protein A-like domain-containing protein</fullName>
    </recommendedName>
</protein>
<feature type="region of interest" description="Disordered" evidence="1">
    <location>
        <begin position="240"/>
        <end position="261"/>
    </location>
</feature>
<feature type="domain" description="CAAX prenyl protease 2/Lysostaphin resistance protein A-like" evidence="3">
    <location>
        <begin position="107"/>
        <end position="201"/>
    </location>
</feature>
<dbReference type="EMBL" id="BOOU01000067">
    <property type="protein sequence ID" value="GII79958.1"/>
    <property type="molecule type" value="Genomic_DNA"/>
</dbReference>
<feature type="transmembrane region" description="Helical" evidence="2">
    <location>
        <begin position="169"/>
        <end position="196"/>
    </location>
</feature>
<keyword evidence="5" id="KW-1185">Reference proteome</keyword>
<dbReference type="Proteomes" id="UP000655287">
    <property type="component" value="Unassembled WGS sequence"/>
</dbReference>